<dbReference type="EMBL" id="CP012528">
    <property type="protein sequence ID" value="ALC49061.1"/>
    <property type="molecule type" value="Genomic_DNA"/>
</dbReference>
<dbReference type="AlphaFoldDB" id="A0A0M5J339"/>
<dbReference type="PANTHER" id="PTHR21644:SF0">
    <property type="entry name" value="AT02555P-RELATED"/>
    <property type="match status" value="1"/>
</dbReference>
<protein>
    <submittedName>
        <fullName evidence="2">CG13539</fullName>
    </submittedName>
</protein>
<dbReference type="InterPro" id="IPR009961">
    <property type="entry name" value="DUF1487"/>
</dbReference>
<dbReference type="STRING" id="30019.A0A0M5J339"/>
<keyword evidence="3" id="KW-1185">Reference proteome</keyword>
<dbReference type="PANTHER" id="PTHR21644">
    <property type="entry name" value="AT02555P-RELATED"/>
    <property type="match status" value="1"/>
</dbReference>
<dbReference type="OMA" id="FRFNCIN"/>
<gene>
    <name evidence="2" type="ORF">Dbus_chrXg917</name>
</gene>
<dbReference type="Proteomes" id="UP000494163">
    <property type="component" value="Chromosome X"/>
</dbReference>
<name>A0A0M5J339_DROBS</name>
<proteinExistence type="predicted"/>
<reference evidence="2 3" key="1">
    <citation type="submission" date="2015-08" db="EMBL/GenBank/DDBJ databases">
        <title>Ancestral chromatin configuration constrains chromatin evolution on differentiating sex chromosomes in Drosophila.</title>
        <authorList>
            <person name="Zhou Q."/>
            <person name="Bachtrog D."/>
        </authorList>
    </citation>
    <scope>NUCLEOTIDE SEQUENCE [LARGE SCALE GENOMIC DNA]</scope>
    <source>
        <tissue evidence="2">Whole larvae</tissue>
    </source>
</reference>
<dbReference type="Pfam" id="PF07368">
    <property type="entry name" value="DUF1487"/>
    <property type="match status" value="1"/>
</dbReference>
<evidence type="ECO:0000313" key="2">
    <source>
        <dbReference type="EMBL" id="ALC49061.1"/>
    </source>
</evidence>
<dbReference type="SMR" id="A0A0M5J339"/>
<feature type="region of interest" description="Disordered" evidence="1">
    <location>
        <begin position="1"/>
        <end position="20"/>
    </location>
</feature>
<accession>A0A0M5J339</accession>
<organism evidence="2 3">
    <name type="scientific">Drosophila busckii</name>
    <name type="common">Fruit fly</name>
    <dbReference type="NCBI Taxonomy" id="30019"/>
    <lineage>
        <taxon>Eukaryota</taxon>
        <taxon>Metazoa</taxon>
        <taxon>Ecdysozoa</taxon>
        <taxon>Arthropoda</taxon>
        <taxon>Hexapoda</taxon>
        <taxon>Insecta</taxon>
        <taxon>Pterygota</taxon>
        <taxon>Neoptera</taxon>
        <taxon>Endopterygota</taxon>
        <taxon>Diptera</taxon>
        <taxon>Brachycera</taxon>
        <taxon>Muscomorpha</taxon>
        <taxon>Ephydroidea</taxon>
        <taxon>Drosophilidae</taxon>
        <taxon>Drosophila</taxon>
    </lineage>
</organism>
<evidence type="ECO:0000313" key="3">
    <source>
        <dbReference type="Proteomes" id="UP000494163"/>
    </source>
</evidence>
<feature type="compositionally biased region" description="Basic and acidic residues" evidence="1">
    <location>
        <begin position="1"/>
        <end position="11"/>
    </location>
</feature>
<dbReference type="OrthoDB" id="310895at2759"/>
<sequence length="274" mass="31473">MNDHGTERESEKDDDGEVLPRFKGLPNITEGVENIYDHLLQRHKYHYPEDGSHMAWIAPKIIVLFATGNVNKVVDAVVKDLKHPIGANLIASVLVQEPIRQKFIKKLRMRMETMDERIANHPNFLHTLKMIKRMKCQTVHMEEFDIADKQKKYGRMTPKSPIIVLGFPQIYLGDKPTGVITLSSFRTLNESVQLVERERLDFGTISIWSCKLAEGYDMISGVPRLNNFRFNCINVPFKDDFSAWIRNSVHYEELTVLGKMKTIAFPISSPVFAS</sequence>
<evidence type="ECO:0000256" key="1">
    <source>
        <dbReference type="SAM" id="MobiDB-lite"/>
    </source>
</evidence>